<keyword evidence="3" id="KW-1015">Disulfide bond</keyword>
<evidence type="ECO:0000313" key="6">
    <source>
        <dbReference type="EMBL" id="KAG8232640.1"/>
    </source>
</evidence>
<evidence type="ECO:0000256" key="4">
    <source>
        <dbReference type="SAM" id="SignalP"/>
    </source>
</evidence>
<accession>A0A8K0P1T6</accession>
<keyword evidence="7" id="KW-1185">Reference proteome</keyword>
<dbReference type="Proteomes" id="UP000792457">
    <property type="component" value="Unassembled WGS sequence"/>
</dbReference>
<dbReference type="Pfam" id="PF03024">
    <property type="entry name" value="Folate_rec"/>
    <property type="match status" value="1"/>
</dbReference>
<dbReference type="OrthoDB" id="567542at2759"/>
<evidence type="ECO:0000313" key="7">
    <source>
        <dbReference type="Proteomes" id="UP000792457"/>
    </source>
</evidence>
<gene>
    <name evidence="6" type="ORF">J437_LFUL012600</name>
</gene>
<feature type="chain" id="PRO_5035425850" description="Folate receptor-like domain-containing protein" evidence="4">
    <location>
        <begin position="25"/>
        <end position="258"/>
    </location>
</feature>
<dbReference type="GO" id="GO:0009897">
    <property type="term" value="C:external side of plasma membrane"/>
    <property type="evidence" value="ECO:0007669"/>
    <property type="project" value="TreeGrafter"/>
</dbReference>
<keyword evidence="2 4" id="KW-0732">Signal</keyword>
<evidence type="ECO:0000256" key="2">
    <source>
        <dbReference type="ARBA" id="ARBA00022729"/>
    </source>
</evidence>
<proteinExistence type="inferred from homology"/>
<dbReference type="PANTHER" id="PTHR10517">
    <property type="entry name" value="FOLATE RECEPTOR"/>
    <property type="match status" value="1"/>
</dbReference>
<evidence type="ECO:0000256" key="3">
    <source>
        <dbReference type="ARBA" id="ARBA00023157"/>
    </source>
</evidence>
<dbReference type="InterPro" id="IPR004269">
    <property type="entry name" value="Folate_rcpt"/>
</dbReference>
<feature type="signal peptide" evidence="4">
    <location>
        <begin position="1"/>
        <end position="24"/>
    </location>
</feature>
<protein>
    <recommendedName>
        <fullName evidence="5">Folate receptor-like domain-containing protein</fullName>
    </recommendedName>
</protein>
<dbReference type="EMBL" id="KZ308637">
    <property type="protein sequence ID" value="KAG8232640.1"/>
    <property type="molecule type" value="Genomic_DNA"/>
</dbReference>
<dbReference type="GO" id="GO:0038023">
    <property type="term" value="F:signaling receptor activity"/>
    <property type="evidence" value="ECO:0007669"/>
    <property type="project" value="TreeGrafter"/>
</dbReference>
<comment type="caution">
    <text evidence="6">The sequence shown here is derived from an EMBL/GenBank/DDBJ whole genome shotgun (WGS) entry which is preliminary data.</text>
</comment>
<comment type="similarity">
    <text evidence="1">Belongs to the folate receptor family.</text>
</comment>
<organism evidence="6 7">
    <name type="scientific">Ladona fulva</name>
    <name type="common">Scarce chaser dragonfly</name>
    <name type="synonym">Libellula fulva</name>
    <dbReference type="NCBI Taxonomy" id="123851"/>
    <lineage>
        <taxon>Eukaryota</taxon>
        <taxon>Metazoa</taxon>
        <taxon>Ecdysozoa</taxon>
        <taxon>Arthropoda</taxon>
        <taxon>Hexapoda</taxon>
        <taxon>Insecta</taxon>
        <taxon>Pterygota</taxon>
        <taxon>Palaeoptera</taxon>
        <taxon>Odonata</taxon>
        <taxon>Epiprocta</taxon>
        <taxon>Anisoptera</taxon>
        <taxon>Libelluloidea</taxon>
        <taxon>Libellulidae</taxon>
        <taxon>Ladona</taxon>
    </lineage>
</organism>
<feature type="domain" description="Folate receptor-like" evidence="5">
    <location>
        <begin position="36"/>
        <end position="209"/>
    </location>
</feature>
<evidence type="ECO:0000259" key="5">
    <source>
        <dbReference type="Pfam" id="PF03024"/>
    </source>
</evidence>
<reference evidence="6" key="1">
    <citation type="submission" date="2013-04" db="EMBL/GenBank/DDBJ databases">
        <authorList>
            <person name="Qu J."/>
            <person name="Murali S.C."/>
            <person name="Bandaranaike D."/>
            <person name="Bellair M."/>
            <person name="Blankenburg K."/>
            <person name="Chao H."/>
            <person name="Dinh H."/>
            <person name="Doddapaneni H."/>
            <person name="Downs B."/>
            <person name="Dugan-Rocha S."/>
            <person name="Elkadiri S."/>
            <person name="Gnanaolivu R.D."/>
            <person name="Hernandez B."/>
            <person name="Javaid M."/>
            <person name="Jayaseelan J.C."/>
            <person name="Lee S."/>
            <person name="Li M."/>
            <person name="Ming W."/>
            <person name="Munidasa M."/>
            <person name="Muniz J."/>
            <person name="Nguyen L."/>
            <person name="Ongeri F."/>
            <person name="Osuji N."/>
            <person name="Pu L.-L."/>
            <person name="Puazo M."/>
            <person name="Qu C."/>
            <person name="Quiroz J."/>
            <person name="Raj R."/>
            <person name="Weissenberger G."/>
            <person name="Xin Y."/>
            <person name="Zou X."/>
            <person name="Han Y."/>
            <person name="Richards S."/>
            <person name="Worley K."/>
            <person name="Muzny D."/>
            <person name="Gibbs R."/>
        </authorList>
    </citation>
    <scope>NUCLEOTIDE SEQUENCE</scope>
    <source>
        <strain evidence="6">Sampled in the wild</strain>
    </source>
</reference>
<name>A0A8K0P1T6_LADFU</name>
<sequence length="258" mass="29861">MESKMRYMLLFVFIAILRFEDATGQLSLDPSDLLDVCIDSVNHKTKPGPEGDLYKQCSPWKNRSCCVHETTRNAHLTNLYGFEYDHCGAVKNMSKDCRRHFLQDLCFYECSPNIGPWVVKVSDMKIRKERYFQVPLCLSDCKAWFYACSGDYTCTDNWTRNFIWKDGQNTCPEGAKCRTFLEVFETAENFCRKVWDESWEPVPDEEPCMRLWFDGEKGNPNERVAQYHAYKIAAMGSGGDTIHPTISLLLLLTFLLTS</sequence>
<dbReference type="InterPro" id="IPR018143">
    <property type="entry name" value="Folate_rcpt-like"/>
</dbReference>
<reference evidence="6" key="2">
    <citation type="submission" date="2017-10" db="EMBL/GenBank/DDBJ databases">
        <title>Ladona fulva Genome sequencing and assembly.</title>
        <authorList>
            <person name="Murali S."/>
            <person name="Richards S."/>
            <person name="Bandaranaike D."/>
            <person name="Bellair M."/>
            <person name="Blankenburg K."/>
            <person name="Chao H."/>
            <person name="Dinh H."/>
            <person name="Doddapaneni H."/>
            <person name="Dugan-Rocha S."/>
            <person name="Elkadiri S."/>
            <person name="Gnanaolivu R."/>
            <person name="Hernandez B."/>
            <person name="Skinner E."/>
            <person name="Javaid M."/>
            <person name="Lee S."/>
            <person name="Li M."/>
            <person name="Ming W."/>
            <person name="Munidasa M."/>
            <person name="Muniz J."/>
            <person name="Nguyen L."/>
            <person name="Hughes D."/>
            <person name="Osuji N."/>
            <person name="Pu L.-L."/>
            <person name="Puazo M."/>
            <person name="Qu C."/>
            <person name="Quiroz J."/>
            <person name="Raj R."/>
            <person name="Weissenberger G."/>
            <person name="Xin Y."/>
            <person name="Zou X."/>
            <person name="Han Y."/>
            <person name="Worley K."/>
            <person name="Muzny D."/>
            <person name="Gibbs R."/>
        </authorList>
    </citation>
    <scope>NUCLEOTIDE SEQUENCE</scope>
    <source>
        <strain evidence="6">Sampled in the wild</strain>
    </source>
</reference>
<dbReference type="PANTHER" id="PTHR10517:SF14">
    <property type="entry name" value="FOLATE RECEPTOR 1-RELATED"/>
    <property type="match status" value="1"/>
</dbReference>
<dbReference type="AlphaFoldDB" id="A0A8K0P1T6"/>
<evidence type="ECO:0000256" key="1">
    <source>
        <dbReference type="ARBA" id="ARBA00007932"/>
    </source>
</evidence>